<dbReference type="Proteomes" id="UP000807504">
    <property type="component" value="Unassembled WGS sequence"/>
</dbReference>
<reference evidence="1" key="1">
    <citation type="journal article" date="2020" name="bioRxiv">
        <title>Chromosome-level reference genome of the European wasp spider Argiope bruennichi: a resource for studies on range expansion and evolutionary adaptation.</title>
        <authorList>
            <person name="Sheffer M.M."/>
            <person name="Hoppe A."/>
            <person name="Krehenwinkel H."/>
            <person name="Uhl G."/>
            <person name="Kuss A.W."/>
            <person name="Jensen L."/>
            <person name="Jensen C."/>
            <person name="Gillespie R.G."/>
            <person name="Hoff K.J."/>
            <person name="Prost S."/>
        </authorList>
    </citation>
    <scope>NUCLEOTIDE SEQUENCE</scope>
</reference>
<gene>
    <name evidence="1" type="ORF">HNY73_021224</name>
</gene>
<accession>A0A8T0EAN3</accession>
<evidence type="ECO:0000313" key="2">
    <source>
        <dbReference type="Proteomes" id="UP000807504"/>
    </source>
</evidence>
<keyword evidence="2" id="KW-1185">Reference proteome</keyword>
<evidence type="ECO:0008006" key="3">
    <source>
        <dbReference type="Google" id="ProtNLM"/>
    </source>
</evidence>
<protein>
    <recommendedName>
        <fullName evidence="3">DUF4817 domain-containing protein</fullName>
    </recommendedName>
</protein>
<sequence>MITSGGKPISMRTDAGFKIETPASFCPRIESFWITERADEKEEKGGRTVVPEDEYCLQELLFFILVQKILICKLRVTLAQRALLVKLFYPNQSNAATALRKFRSRNNLRKGPPLSINAVKAMIEKAGSLAIRPGREWKPVLEDTITDVAIANDEKKSDEHC</sequence>
<proteinExistence type="predicted"/>
<dbReference type="AlphaFoldDB" id="A0A8T0EAN3"/>
<organism evidence="1 2">
    <name type="scientific">Argiope bruennichi</name>
    <name type="common">Wasp spider</name>
    <name type="synonym">Aranea bruennichi</name>
    <dbReference type="NCBI Taxonomy" id="94029"/>
    <lineage>
        <taxon>Eukaryota</taxon>
        <taxon>Metazoa</taxon>
        <taxon>Ecdysozoa</taxon>
        <taxon>Arthropoda</taxon>
        <taxon>Chelicerata</taxon>
        <taxon>Arachnida</taxon>
        <taxon>Araneae</taxon>
        <taxon>Araneomorphae</taxon>
        <taxon>Entelegynae</taxon>
        <taxon>Araneoidea</taxon>
        <taxon>Araneidae</taxon>
        <taxon>Argiope</taxon>
    </lineage>
</organism>
<comment type="caution">
    <text evidence="1">The sequence shown here is derived from an EMBL/GenBank/DDBJ whole genome shotgun (WGS) entry which is preliminary data.</text>
</comment>
<reference evidence="1" key="2">
    <citation type="submission" date="2020-06" db="EMBL/GenBank/DDBJ databases">
        <authorList>
            <person name="Sheffer M."/>
        </authorList>
    </citation>
    <scope>NUCLEOTIDE SEQUENCE</scope>
</reference>
<evidence type="ECO:0000313" key="1">
    <source>
        <dbReference type="EMBL" id="KAF8768400.1"/>
    </source>
</evidence>
<name>A0A8T0EAN3_ARGBR</name>
<dbReference type="EMBL" id="JABXBU010002230">
    <property type="protein sequence ID" value="KAF8768400.1"/>
    <property type="molecule type" value="Genomic_DNA"/>
</dbReference>